<dbReference type="EMBL" id="ACHG01000210">
    <property type="protein sequence ID" value="EEI64674.1"/>
    <property type="molecule type" value="Genomic_DNA"/>
</dbReference>
<organism evidence="1 2">
    <name type="scientific">Limosilactobacillus reuteri CF48-3A</name>
    <dbReference type="NCBI Taxonomy" id="525341"/>
    <lineage>
        <taxon>Bacteria</taxon>
        <taxon>Bacillati</taxon>
        <taxon>Bacillota</taxon>
        <taxon>Bacilli</taxon>
        <taxon>Lactobacillales</taxon>
        <taxon>Lactobacillaceae</taxon>
        <taxon>Limosilactobacillus</taxon>
    </lineage>
</organism>
<protein>
    <submittedName>
        <fullName evidence="1">Uncharacterized protein</fullName>
    </submittedName>
</protein>
<dbReference type="Proteomes" id="UP000003419">
    <property type="component" value="Unassembled WGS sequence"/>
</dbReference>
<comment type="caution">
    <text evidence="1">The sequence shown here is derived from an EMBL/GenBank/DDBJ whole genome shotgun (WGS) entry which is preliminary data.</text>
</comment>
<accession>A0A8D9RWT7</accession>
<dbReference type="AlphaFoldDB" id="A0A8D9RWT7"/>
<evidence type="ECO:0000313" key="1">
    <source>
        <dbReference type="EMBL" id="EEI64674.1"/>
    </source>
</evidence>
<sequence length="48" mass="5673">MSAKKGHIEGIKNLVKTLRELDVDERKIRQKIKVRYNLTDSEADKYLK</sequence>
<proteinExistence type="predicted"/>
<reference evidence="1 2" key="1">
    <citation type="submission" date="2009-01" db="EMBL/GenBank/DDBJ databases">
        <authorList>
            <person name="Qin X."/>
            <person name="Bachman B."/>
            <person name="Battles P."/>
            <person name="Bell A."/>
            <person name="Bess C."/>
            <person name="Bickham C."/>
            <person name="Chaboub L."/>
            <person name="Chen D."/>
            <person name="Coyle M."/>
            <person name="Deiros D.R."/>
            <person name="Dinh H."/>
            <person name="Forbes L."/>
            <person name="Fowler G."/>
            <person name="Francisco L."/>
            <person name="Fu Q."/>
            <person name="Gubbala S."/>
            <person name="Hale W."/>
            <person name="Han Y."/>
            <person name="Hemphill L."/>
            <person name="Highlander S.K."/>
            <person name="Hirani K."/>
            <person name="Hogues M."/>
            <person name="Jackson L."/>
            <person name="Jakkamsetti A."/>
            <person name="Javaid M."/>
            <person name="Jiang H."/>
            <person name="Korchina V."/>
            <person name="Kovar C."/>
            <person name="Lara F."/>
            <person name="Lee S."/>
            <person name="Mata R."/>
            <person name="Mathew T."/>
            <person name="Moen C."/>
            <person name="Morales K."/>
            <person name="Munidasa M."/>
            <person name="Nazareth L."/>
            <person name="Ngo R."/>
            <person name="Nguyen L."/>
            <person name="Okwuonu G."/>
            <person name="Ongeri F."/>
            <person name="Patil S."/>
            <person name="Petrosino J."/>
            <person name="Pham C."/>
            <person name="Pham P."/>
            <person name="Pu L.-L."/>
            <person name="Puazo M."/>
            <person name="Raj R."/>
            <person name="Reid J."/>
            <person name="Rouhana J."/>
            <person name="Saada N."/>
            <person name="Shang Y."/>
            <person name="Simmons D."/>
            <person name="Thornton R."/>
            <person name="Warren J."/>
            <person name="Weissenberger G."/>
            <person name="Zhang J."/>
            <person name="Zhang L."/>
            <person name="Zhou C."/>
            <person name="Zhu D."/>
            <person name="Muzny D."/>
            <person name="Worley K."/>
            <person name="Gibbs R."/>
        </authorList>
    </citation>
    <scope>NUCLEOTIDE SEQUENCE [LARGE SCALE GENOMIC DNA]</scope>
    <source>
        <strain evidence="1 2">CF48-3A</strain>
    </source>
</reference>
<name>A0A8D9RWT7_LIMRT</name>
<evidence type="ECO:0000313" key="2">
    <source>
        <dbReference type="Proteomes" id="UP000003419"/>
    </source>
</evidence>
<gene>
    <name evidence="1" type="ORF">HMPREF0534_1997</name>
</gene>